<dbReference type="Proteomes" id="UP001335737">
    <property type="component" value="Unassembled WGS sequence"/>
</dbReference>
<keyword evidence="2" id="KW-0326">Glycosidase</keyword>
<evidence type="ECO:0000256" key="2">
    <source>
        <dbReference type="ARBA" id="ARBA00023295"/>
    </source>
</evidence>
<dbReference type="SUPFAM" id="SSF54106">
    <property type="entry name" value="LysM domain"/>
    <property type="match status" value="3"/>
</dbReference>
<dbReference type="InterPro" id="IPR018392">
    <property type="entry name" value="LysM"/>
</dbReference>
<dbReference type="InterPro" id="IPR029070">
    <property type="entry name" value="Chitinase_insertion_sf"/>
</dbReference>
<dbReference type="Gene3D" id="3.20.20.80">
    <property type="entry name" value="Glycosidases"/>
    <property type="match status" value="1"/>
</dbReference>
<dbReference type="Pfam" id="PF01476">
    <property type="entry name" value="LysM"/>
    <property type="match status" value="3"/>
</dbReference>
<dbReference type="PANTHER" id="PTHR46066">
    <property type="entry name" value="CHITINASE DOMAIN-CONTAINING PROTEIN 1 FAMILY MEMBER"/>
    <property type="match status" value="1"/>
</dbReference>
<feature type="domain" description="LysM" evidence="3">
    <location>
        <begin position="51"/>
        <end position="95"/>
    </location>
</feature>
<keyword evidence="6" id="KW-1185">Reference proteome</keyword>
<dbReference type="Gene3D" id="3.10.350.10">
    <property type="entry name" value="LysM domain"/>
    <property type="match status" value="3"/>
</dbReference>
<feature type="domain" description="LysM" evidence="3">
    <location>
        <begin position="2"/>
        <end position="46"/>
    </location>
</feature>
<dbReference type="SUPFAM" id="SSF51445">
    <property type="entry name" value="(Trans)glycosidases"/>
    <property type="match status" value="1"/>
</dbReference>
<reference evidence="5 6" key="1">
    <citation type="journal article" date="2024" name="Int. J. Syst. Evol. Microbiol.">
        <title>Virgibacillus tibetensis sp. nov., isolated from salt lake on the Tibetan Plateau of China.</title>
        <authorList>
            <person name="Phurbu D."/>
            <person name="Liu Z.-X."/>
            <person name="Wang R."/>
            <person name="Zheng Y.-Y."/>
            <person name="Liu H.-C."/>
            <person name="Zhou Y.-G."/>
            <person name="Yu Y.-J."/>
            <person name="Li A.-H."/>
        </authorList>
    </citation>
    <scope>NUCLEOTIDE SEQUENCE [LARGE SCALE GENOMIC DNA]</scope>
    <source>
        <strain evidence="5 6">C22-A2</strain>
    </source>
</reference>
<dbReference type="Gene3D" id="3.10.50.10">
    <property type="match status" value="1"/>
</dbReference>
<organism evidence="5 6">
    <name type="scientific">Virgibacillus tibetensis</name>
    <dbReference type="NCBI Taxonomy" id="3042313"/>
    <lineage>
        <taxon>Bacteria</taxon>
        <taxon>Bacillati</taxon>
        <taxon>Bacillota</taxon>
        <taxon>Bacilli</taxon>
        <taxon>Bacillales</taxon>
        <taxon>Bacillaceae</taxon>
        <taxon>Virgibacillus</taxon>
    </lineage>
</organism>
<dbReference type="Pfam" id="PF00704">
    <property type="entry name" value="Glyco_hydro_18"/>
    <property type="match status" value="1"/>
</dbReference>
<accession>A0ABU6KJP4</accession>
<dbReference type="SMART" id="SM00257">
    <property type="entry name" value="LysM"/>
    <property type="match status" value="3"/>
</dbReference>
<name>A0ABU6KJP4_9BACI</name>
<proteinExistence type="predicted"/>
<gene>
    <name evidence="5" type="ORF">QGM71_18845</name>
</gene>
<feature type="domain" description="LysM" evidence="3">
    <location>
        <begin position="98"/>
        <end position="142"/>
    </location>
</feature>
<dbReference type="CDD" id="cd00118">
    <property type="entry name" value="LysM"/>
    <property type="match status" value="3"/>
</dbReference>
<dbReference type="InterPro" id="IPR001223">
    <property type="entry name" value="Glyco_hydro18_cat"/>
</dbReference>
<evidence type="ECO:0000256" key="1">
    <source>
        <dbReference type="ARBA" id="ARBA00022801"/>
    </source>
</evidence>
<evidence type="ECO:0000259" key="3">
    <source>
        <dbReference type="PROSITE" id="PS51782"/>
    </source>
</evidence>
<sequence length="470" mass="53469">MQIHVVQSGDSLWRISQNYATDINQIILVNQLDNPDVLVIGQSLVIPEANREYVVQPGDNLYAIAQRYSVTVQELADANNITNPSLIYVGQLLHLPYYPHVVQSGETLWSIAQRYGIEIERLIQVNNIANPSLIYSGQTIRIPAALKPVTEVNAYTTQMDEQGRQEVLLLGRNFTYLSPFTYSITAEGSITELQDLQVIEAARATTTSPLLVLTNFVEQSFNSDIAATILRSSDLQNTLITNLLDTMRAKGYTGLNIDFEYVYPEDRENYNEFLRRAVARLHPEGFTVSTALAPKIREDQPGLLYEAHDYQAHGEIVDFVVLMTYEWGWAGGEPWAIAPINEVRRVLDYAVTVIPPEKILMGIPLYGRDWRIPWEEGTLARTVSPQEAIRLAANYGAAIQYDETYQSPYFRYVDEAGQEHEVWFEDARSIQAKYDTVKEYGLRGSSFWVLGMRFPQNWPILQDNFTVRKL</sequence>
<dbReference type="PROSITE" id="PS51910">
    <property type="entry name" value="GH18_2"/>
    <property type="match status" value="1"/>
</dbReference>
<dbReference type="InterPro" id="IPR036779">
    <property type="entry name" value="LysM_dom_sf"/>
</dbReference>
<keyword evidence="1" id="KW-0378">Hydrolase</keyword>
<dbReference type="RefSeq" id="WP_327609077.1">
    <property type="nucleotide sequence ID" value="NZ_JARZFX010000015.1"/>
</dbReference>
<protein>
    <submittedName>
        <fullName evidence="5">LysM peptidoglycan-binding domain-containing protein</fullName>
    </submittedName>
</protein>
<dbReference type="EMBL" id="JARZFX010000015">
    <property type="protein sequence ID" value="MEC5425541.1"/>
    <property type="molecule type" value="Genomic_DNA"/>
</dbReference>
<dbReference type="PANTHER" id="PTHR46066:SF2">
    <property type="entry name" value="CHITINASE DOMAIN-CONTAINING PROTEIN 1"/>
    <property type="match status" value="1"/>
</dbReference>
<dbReference type="CDD" id="cd02874">
    <property type="entry name" value="GH18_CFLE_spore_hydrolase"/>
    <property type="match status" value="1"/>
</dbReference>
<dbReference type="InterPro" id="IPR041704">
    <property type="entry name" value="CFLE_GH18"/>
</dbReference>
<comment type="caution">
    <text evidence="5">The sequence shown here is derived from an EMBL/GenBank/DDBJ whole genome shotgun (WGS) entry which is preliminary data.</text>
</comment>
<evidence type="ECO:0000313" key="5">
    <source>
        <dbReference type="EMBL" id="MEC5425541.1"/>
    </source>
</evidence>
<evidence type="ECO:0000313" key="6">
    <source>
        <dbReference type="Proteomes" id="UP001335737"/>
    </source>
</evidence>
<dbReference type="SMART" id="SM00636">
    <property type="entry name" value="Glyco_18"/>
    <property type="match status" value="1"/>
</dbReference>
<feature type="domain" description="GH18" evidence="4">
    <location>
        <begin position="150"/>
        <end position="470"/>
    </location>
</feature>
<dbReference type="InterPro" id="IPR017853">
    <property type="entry name" value="GH"/>
</dbReference>
<dbReference type="InterPro" id="IPR011583">
    <property type="entry name" value="Chitinase_II/V-like_cat"/>
</dbReference>
<evidence type="ECO:0000259" key="4">
    <source>
        <dbReference type="PROSITE" id="PS51910"/>
    </source>
</evidence>
<dbReference type="PROSITE" id="PS51782">
    <property type="entry name" value="LYSM"/>
    <property type="match status" value="3"/>
</dbReference>